<reference evidence="2" key="1">
    <citation type="submission" date="2020-06" db="EMBL/GenBank/DDBJ databases">
        <title>Draft genome of Bugula neritina, a colonial animal packing powerful symbionts and potential medicines.</title>
        <authorList>
            <person name="Rayko M."/>
        </authorList>
    </citation>
    <scope>NUCLEOTIDE SEQUENCE [LARGE SCALE GENOMIC DNA]</scope>
    <source>
        <strain evidence="2">Kwan_BN1</strain>
    </source>
</reference>
<feature type="compositionally biased region" description="Polar residues" evidence="1">
    <location>
        <begin position="60"/>
        <end position="73"/>
    </location>
</feature>
<feature type="compositionally biased region" description="Polar residues" evidence="1">
    <location>
        <begin position="40"/>
        <end position="53"/>
    </location>
</feature>
<keyword evidence="3" id="KW-1185">Reference proteome</keyword>
<evidence type="ECO:0000256" key="1">
    <source>
        <dbReference type="SAM" id="MobiDB-lite"/>
    </source>
</evidence>
<feature type="region of interest" description="Disordered" evidence="1">
    <location>
        <begin position="29"/>
        <end position="74"/>
    </location>
</feature>
<dbReference type="EMBL" id="VXIV02003254">
    <property type="protein sequence ID" value="KAF6019089.1"/>
    <property type="molecule type" value="Genomic_DNA"/>
</dbReference>
<protein>
    <submittedName>
        <fullName evidence="2">Uncharacterized protein</fullName>
    </submittedName>
</protein>
<organism evidence="2 3">
    <name type="scientific">Bugula neritina</name>
    <name type="common">Brown bryozoan</name>
    <name type="synonym">Sertularia neritina</name>
    <dbReference type="NCBI Taxonomy" id="10212"/>
    <lineage>
        <taxon>Eukaryota</taxon>
        <taxon>Metazoa</taxon>
        <taxon>Spiralia</taxon>
        <taxon>Lophotrochozoa</taxon>
        <taxon>Bryozoa</taxon>
        <taxon>Gymnolaemata</taxon>
        <taxon>Cheilostomatida</taxon>
        <taxon>Flustrina</taxon>
        <taxon>Buguloidea</taxon>
        <taxon>Bugulidae</taxon>
        <taxon>Bugula</taxon>
    </lineage>
</organism>
<gene>
    <name evidence="2" type="ORF">EB796_022586</name>
</gene>
<dbReference type="AlphaFoldDB" id="A0A7J7IYW0"/>
<sequence>MDDSGAYTGENSELLSQIWRMHRRALGDAFRPEDSEESESLTPEYSSRFTQSSETRDTTDSVPSTSSEETQSSWKKDLLRIIGDSSESTDEICNTAFLWDVKKMLEEPGNQRPNNRAAKTLVENQRCAPQQQQKTKRKCSPVKVEPTVPSGKTKPKGKFSKFVNKVFHRNRVAPVECVTNVKKTGPKTKAPLKTGKSPMKRQATTEKKVIKNGKNPLTARKVSTVPNTNKKAASTPAKQRPAQTANQKLRDVFRNLKKSPTTKKGPAIQANTATGQKKKNATKAKCCKCAQKKIVSRPPFRL</sequence>
<feature type="region of interest" description="Disordered" evidence="1">
    <location>
        <begin position="183"/>
        <end position="283"/>
    </location>
</feature>
<comment type="caution">
    <text evidence="2">The sequence shown here is derived from an EMBL/GenBank/DDBJ whole genome shotgun (WGS) entry which is preliminary data.</text>
</comment>
<evidence type="ECO:0000313" key="2">
    <source>
        <dbReference type="EMBL" id="KAF6019089.1"/>
    </source>
</evidence>
<accession>A0A7J7IYW0</accession>
<dbReference type="Proteomes" id="UP000593567">
    <property type="component" value="Unassembled WGS sequence"/>
</dbReference>
<feature type="region of interest" description="Disordered" evidence="1">
    <location>
        <begin position="106"/>
        <end position="159"/>
    </location>
</feature>
<name>A0A7J7IYW0_BUGNE</name>
<proteinExistence type="predicted"/>
<evidence type="ECO:0000313" key="3">
    <source>
        <dbReference type="Proteomes" id="UP000593567"/>
    </source>
</evidence>